<comment type="function">
    <text evidence="6">The GINS complex plays an essential role in the initiation of DNA replication.</text>
</comment>
<feature type="domain" description="DNA replication complex GINS protein PSF3 N-terminal" evidence="8">
    <location>
        <begin position="5"/>
        <end position="56"/>
    </location>
</feature>
<organism evidence="9 10">
    <name type="scientific">Austropuccinia psidii MF-1</name>
    <dbReference type="NCBI Taxonomy" id="1389203"/>
    <lineage>
        <taxon>Eukaryota</taxon>
        <taxon>Fungi</taxon>
        <taxon>Dikarya</taxon>
        <taxon>Basidiomycota</taxon>
        <taxon>Pucciniomycotina</taxon>
        <taxon>Pucciniomycetes</taxon>
        <taxon>Pucciniales</taxon>
        <taxon>Sphaerophragmiaceae</taxon>
        <taxon>Austropuccinia</taxon>
    </lineage>
</organism>
<dbReference type="CDD" id="cd11713">
    <property type="entry name" value="GINS_A_psf3"/>
    <property type="match status" value="1"/>
</dbReference>
<dbReference type="EMBL" id="AVOT02009643">
    <property type="protein sequence ID" value="MBW0488535.1"/>
    <property type="molecule type" value="Genomic_DNA"/>
</dbReference>
<evidence type="ECO:0000313" key="10">
    <source>
        <dbReference type="Proteomes" id="UP000765509"/>
    </source>
</evidence>
<dbReference type="InterPro" id="IPR010492">
    <property type="entry name" value="GINS_Psf3"/>
</dbReference>
<feature type="domain" description="GINS subunit" evidence="7">
    <location>
        <begin position="84"/>
        <end position="192"/>
    </location>
</feature>
<dbReference type="PANTHER" id="PTHR22768:SF0">
    <property type="entry name" value="DNA REPLICATION COMPLEX GINS PROTEIN PSF3"/>
    <property type="match status" value="1"/>
</dbReference>
<protein>
    <recommendedName>
        <fullName evidence="3 6">DNA replication complex GINS protein PSF3</fullName>
    </recommendedName>
</protein>
<dbReference type="SUPFAM" id="SSF158573">
    <property type="entry name" value="GINS helical bundle-like"/>
    <property type="match status" value="1"/>
</dbReference>
<evidence type="ECO:0000256" key="5">
    <source>
        <dbReference type="ARBA" id="ARBA00023242"/>
    </source>
</evidence>
<dbReference type="Gene3D" id="1.20.58.2050">
    <property type="match status" value="1"/>
</dbReference>
<evidence type="ECO:0000256" key="3">
    <source>
        <dbReference type="ARBA" id="ARBA00015140"/>
    </source>
</evidence>
<dbReference type="GO" id="GO:1902975">
    <property type="term" value="P:mitotic DNA replication initiation"/>
    <property type="evidence" value="ECO:0007669"/>
    <property type="project" value="TreeGrafter"/>
</dbReference>
<comment type="subcellular location">
    <subcellularLocation>
        <location evidence="1 6">Nucleus</location>
    </subcellularLocation>
</comment>
<dbReference type="CDD" id="cd21693">
    <property type="entry name" value="GINS_B_Psf3"/>
    <property type="match status" value="1"/>
</dbReference>
<dbReference type="InterPro" id="IPR021151">
    <property type="entry name" value="GINS_A"/>
</dbReference>
<dbReference type="Pfam" id="PF05916">
    <property type="entry name" value="Sld5"/>
    <property type="match status" value="1"/>
</dbReference>
<gene>
    <name evidence="9" type="ORF">O181_028250</name>
</gene>
<comment type="subunit">
    <text evidence="6">Component of the GINS complex.</text>
</comment>
<accession>A0A9Q3CSD3</accession>
<dbReference type="Proteomes" id="UP000765509">
    <property type="component" value="Unassembled WGS sequence"/>
</dbReference>
<dbReference type="Pfam" id="PF22466">
    <property type="entry name" value="PSF3_N"/>
    <property type="match status" value="1"/>
</dbReference>
<dbReference type="AlphaFoldDB" id="A0A9Q3CSD3"/>
<dbReference type="InterPro" id="IPR055221">
    <property type="entry name" value="PSF3_N"/>
</dbReference>
<name>A0A9Q3CSD3_9BASI</name>
<evidence type="ECO:0000256" key="4">
    <source>
        <dbReference type="ARBA" id="ARBA00022705"/>
    </source>
</evidence>
<dbReference type="PANTHER" id="PTHR22768">
    <property type="entry name" value="DNA REPLICATION COMPLEX GINS PROTEIN PSF3"/>
    <property type="match status" value="1"/>
</dbReference>
<dbReference type="InterPro" id="IPR038437">
    <property type="entry name" value="GINS_Psf3_sf"/>
</dbReference>
<dbReference type="OrthoDB" id="10251744at2759"/>
<proteinExistence type="inferred from homology"/>
<dbReference type="InterPro" id="IPR036224">
    <property type="entry name" value="GINS_bundle-like_dom_sf"/>
</dbReference>
<comment type="similarity">
    <text evidence="2 6">Belongs to the GINS3/PSF3 family.</text>
</comment>
<keyword evidence="4 6" id="KW-0235">DNA replication</keyword>
<reference evidence="9" key="1">
    <citation type="submission" date="2021-03" db="EMBL/GenBank/DDBJ databases">
        <title>Draft genome sequence of rust myrtle Austropuccinia psidii MF-1, a brazilian biotype.</title>
        <authorList>
            <person name="Quecine M.C."/>
            <person name="Pachon D.M.R."/>
            <person name="Bonatelli M.L."/>
            <person name="Correr F.H."/>
            <person name="Franceschini L.M."/>
            <person name="Leite T.F."/>
            <person name="Margarido G.R.A."/>
            <person name="Almeida C.A."/>
            <person name="Ferrarezi J.A."/>
            <person name="Labate C.A."/>
        </authorList>
    </citation>
    <scope>NUCLEOTIDE SEQUENCE</scope>
    <source>
        <strain evidence="9">MF-1</strain>
    </source>
</reference>
<keyword evidence="5 6" id="KW-0539">Nucleus</keyword>
<evidence type="ECO:0000256" key="2">
    <source>
        <dbReference type="ARBA" id="ARBA00006343"/>
    </source>
</evidence>
<sequence length="197" mass="22293">MDDYYSLDILLAENQKIPCIFNIGVPGMGYIEGTNQRDIQPHTPLEIPFWLASVLIQSQEEQTQESQPESSSSNYLTIQIPKSFNNRIRNALSASAKNVNLKNLALHSGGAWYQCGKVLLEMIEDNHLKQVLHQTLTTRLTDIMDLASRPPLSEDHQVTNIEAEEFLLGLDAWEKEILVAGQETAKRMRAWEKSGRT</sequence>
<comment type="caution">
    <text evidence="9">The sequence shown here is derived from an EMBL/GenBank/DDBJ whole genome shotgun (WGS) entry which is preliminary data.</text>
</comment>
<evidence type="ECO:0000256" key="6">
    <source>
        <dbReference type="RuleBase" id="RU367161"/>
    </source>
</evidence>
<evidence type="ECO:0000259" key="8">
    <source>
        <dbReference type="Pfam" id="PF22466"/>
    </source>
</evidence>
<keyword evidence="10" id="KW-1185">Reference proteome</keyword>
<dbReference type="GO" id="GO:0000811">
    <property type="term" value="C:GINS complex"/>
    <property type="evidence" value="ECO:0007669"/>
    <property type="project" value="UniProtKB-UniRule"/>
</dbReference>
<evidence type="ECO:0000313" key="9">
    <source>
        <dbReference type="EMBL" id="MBW0488535.1"/>
    </source>
</evidence>
<dbReference type="SUPFAM" id="SSF160059">
    <property type="entry name" value="PriA/YqbF domain"/>
    <property type="match status" value="1"/>
</dbReference>
<evidence type="ECO:0000256" key="1">
    <source>
        <dbReference type="ARBA" id="ARBA00004123"/>
    </source>
</evidence>
<evidence type="ECO:0000259" key="7">
    <source>
        <dbReference type="Pfam" id="PF05916"/>
    </source>
</evidence>